<dbReference type="Pfam" id="PF01656">
    <property type="entry name" value="CbiA"/>
    <property type="match status" value="1"/>
</dbReference>
<evidence type="ECO:0000313" key="2">
    <source>
        <dbReference type="EMBL" id="GEM82844.1"/>
    </source>
</evidence>
<dbReference type="Proteomes" id="UP000321197">
    <property type="component" value="Unassembled WGS sequence"/>
</dbReference>
<dbReference type="PANTHER" id="PTHR13696:SF96">
    <property type="entry name" value="COBQ_COBB_MIND_PARA NUCLEOTIDE BINDING DOMAIN-CONTAINING PROTEIN"/>
    <property type="match status" value="1"/>
</dbReference>
<accession>A0A511QZP5</accession>
<dbReference type="PANTHER" id="PTHR13696">
    <property type="entry name" value="P-LOOP CONTAINING NUCLEOSIDE TRIPHOSPHATE HYDROLASE"/>
    <property type="match status" value="1"/>
</dbReference>
<reference evidence="2 3" key="1">
    <citation type="submission" date="2019-07" db="EMBL/GenBank/DDBJ databases">
        <title>Whole genome shotgun sequence of Meiothermus hypogaeus NBRC 106114.</title>
        <authorList>
            <person name="Hosoyama A."/>
            <person name="Uohara A."/>
            <person name="Ohji S."/>
            <person name="Ichikawa N."/>
        </authorList>
    </citation>
    <scope>NUCLEOTIDE SEQUENCE [LARGE SCALE GENOMIC DNA]</scope>
    <source>
        <strain evidence="2 3">NBRC 106114</strain>
    </source>
</reference>
<protein>
    <submittedName>
        <fullName evidence="2">Chromosome partitioning protein ParA</fullName>
    </submittedName>
</protein>
<gene>
    <name evidence="2" type="ORF">MHY01S_10100</name>
</gene>
<proteinExistence type="predicted"/>
<feature type="domain" description="CobQ/CobB/MinD/ParA nucleotide binding" evidence="1">
    <location>
        <begin position="3"/>
        <end position="43"/>
    </location>
</feature>
<sequence length="194" mass="21108">MRVMVTSLKGGVGKTTTAIHLAAFLQLRGPTLLVDADPAEGALLWARQGAGLPFEVAGPEEARPKRFEHVVIDTAGHPKGKTLREYADKADLVVVPTSPGLLSLFSLEQFVKKLEGFPLKALVTLVPPFPSLDGMRTLAHLKARKIPHFKHVIHRLAAYEKAVLAGTVVQNAPDPRAVRAWEEYVLVGREMVKG</sequence>
<dbReference type="CDD" id="cd02042">
    <property type="entry name" value="ParAB_family"/>
    <property type="match status" value="1"/>
</dbReference>
<organism evidence="2 3">
    <name type="scientific">Meiothermus hypogaeus NBRC 106114</name>
    <dbReference type="NCBI Taxonomy" id="1227553"/>
    <lineage>
        <taxon>Bacteria</taxon>
        <taxon>Thermotogati</taxon>
        <taxon>Deinococcota</taxon>
        <taxon>Deinococci</taxon>
        <taxon>Thermales</taxon>
        <taxon>Thermaceae</taxon>
        <taxon>Meiothermus</taxon>
    </lineage>
</organism>
<comment type="caution">
    <text evidence="2">The sequence shown here is derived from an EMBL/GenBank/DDBJ whole genome shotgun (WGS) entry which is preliminary data.</text>
</comment>
<dbReference type="OrthoDB" id="9773088at2"/>
<dbReference type="InterPro" id="IPR050678">
    <property type="entry name" value="DNA_Partitioning_ATPase"/>
</dbReference>
<dbReference type="InterPro" id="IPR027417">
    <property type="entry name" value="P-loop_NTPase"/>
</dbReference>
<dbReference type="EMBL" id="BJXL01000023">
    <property type="protein sequence ID" value="GEM82844.1"/>
    <property type="molecule type" value="Genomic_DNA"/>
</dbReference>
<dbReference type="InterPro" id="IPR002586">
    <property type="entry name" value="CobQ/CobB/MinD/ParA_Nub-bd_dom"/>
</dbReference>
<dbReference type="Gene3D" id="3.40.50.300">
    <property type="entry name" value="P-loop containing nucleotide triphosphate hydrolases"/>
    <property type="match status" value="1"/>
</dbReference>
<evidence type="ECO:0000259" key="1">
    <source>
        <dbReference type="Pfam" id="PF01656"/>
    </source>
</evidence>
<name>A0A511QZP5_9DEIN</name>
<dbReference type="AlphaFoldDB" id="A0A511QZP5"/>
<evidence type="ECO:0000313" key="3">
    <source>
        <dbReference type="Proteomes" id="UP000321197"/>
    </source>
</evidence>
<dbReference type="SUPFAM" id="SSF52540">
    <property type="entry name" value="P-loop containing nucleoside triphosphate hydrolases"/>
    <property type="match status" value="1"/>
</dbReference>